<dbReference type="SUPFAM" id="SSF55124">
    <property type="entry name" value="Nitrite/Sulfite reductase N-terminal domain-like"/>
    <property type="match status" value="1"/>
</dbReference>
<name>A0A1M6AK02_9FIRM</name>
<proteinExistence type="predicted"/>
<dbReference type="InterPro" id="IPR005117">
    <property type="entry name" value="NiRdtase/SiRdtase_haem-b_fer"/>
</dbReference>
<reference evidence="9" key="1">
    <citation type="submission" date="2016-11" db="EMBL/GenBank/DDBJ databases">
        <authorList>
            <person name="Varghese N."/>
            <person name="Submissions S."/>
        </authorList>
    </citation>
    <scope>NUCLEOTIDE SEQUENCE [LARGE SCALE GENOMIC DNA]</scope>
    <source>
        <strain evidence="9">DSM 16057</strain>
    </source>
</reference>
<dbReference type="Gene3D" id="3.90.480.10">
    <property type="entry name" value="Sulfite Reductase Hemoprotein,Domain 2"/>
    <property type="match status" value="1"/>
</dbReference>
<dbReference type="GO" id="GO:0046872">
    <property type="term" value="F:metal ion binding"/>
    <property type="evidence" value="ECO:0007669"/>
    <property type="project" value="UniProtKB-KW"/>
</dbReference>
<dbReference type="Pfam" id="PF01077">
    <property type="entry name" value="NIR_SIR"/>
    <property type="match status" value="1"/>
</dbReference>
<dbReference type="PANTHER" id="PTHR43809:SF1">
    <property type="entry name" value="NITRITE REDUCTASE (NADH) LARGE SUBUNIT"/>
    <property type="match status" value="1"/>
</dbReference>
<dbReference type="InterPro" id="IPR036136">
    <property type="entry name" value="Nit/Sulf_reduc_fer-like_dom_sf"/>
</dbReference>
<keyword evidence="9" id="KW-1185">Reference proteome</keyword>
<dbReference type="InterPro" id="IPR045854">
    <property type="entry name" value="NO2/SO3_Rdtase_4Fe4S_sf"/>
</dbReference>
<evidence type="ECO:0000313" key="9">
    <source>
        <dbReference type="Proteomes" id="UP000184529"/>
    </source>
</evidence>
<organism evidence="8 9">
    <name type="scientific">Desulfofundulus thermosubterraneus DSM 16057</name>
    <dbReference type="NCBI Taxonomy" id="1121432"/>
    <lineage>
        <taxon>Bacteria</taxon>
        <taxon>Bacillati</taxon>
        <taxon>Bacillota</taxon>
        <taxon>Clostridia</taxon>
        <taxon>Eubacteriales</taxon>
        <taxon>Peptococcaceae</taxon>
        <taxon>Desulfofundulus</taxon>
    </lineage>
</organism>
<sequence length="237" mass="25514">MNVGEGYFKQRNGLIAVDIMAACGVMTAEQWFGLGQAARENNVFRLKMTTRQTVVALVPEENVERLVAALEPLGLRVAPFGKVVRPVKACPGNEALCPRAIADALGLGIVIQEKYVGQGVPKDFKIAVAGCARGCTDPQCADFGVRASGQDRFDVFIGGRGGTVKPVHGIPIARKVTAEQVLGLLDFVLERYRNLAQPYERLCQTLARVGEGQFQPPAELLASPGEEASEFARFLQG</sequence>
<keyword evidence="5" id="KW-0411">Iron-sulfur</keyword>
<keyword evidence="2" id="KW-0479">Metal-binding</keyword>
<dbReference type="GO" id="GO:0051536">
    <property type="term" value="F:iron-sulfur cluster binding"/>
    <property type="evidence" value="ECO:0007669"/>
    <property type="project" value="UniProtKB-KW"/>
</dbReference>
<evidence type="ECO:0000259" key="7">
    <source>
        <dbReference type="Pfam" id="PF03460"/>
    </source>
</evidence>
<evidence type="ECO:0000256" key="4">
    <source>
        <dbReference type="ARBA" id="ARBA00023004"/>
    </source>
</evidence>
<dbReference type="GO" id="GO:0020037">
    <property type="term" value="F:heme binding"/>
    <property type="evidence" value="ECO:0007669"/>
    <property type="project" value="InterPro"/>
</dbReference>
<evidence type="ECO:0000259" key="6">
    <source>
        <dbReference type="Pfam" id="PF01077"/>
    </source>
</evidence>
<evidence type="ECO:0000256" key="2">
    <source>
        <dbReference type="ARBA" id="ARBA00022723"/>
    </source>
</evidence>
<feature type="domain" description="Nitrite/Sulfite reductase ferredoxin-like" evidence="7">
    <location>
        <begin position="9"/>
        <end position="71"/>
    </location>
</feature>
<evidence type="ECO:0000256" key="1">
    <source>
        <dbReference type="ARBA" id="ARBA00022617"/>
    </source>
</evidence>
<dbReference type="InterPro" id="IPR052034">
    <property type="entry name" value="NasD-like"/>
</dbReference>
<dbReference type="RefSeq" id="WP_341349592.1">
    <property type="nucleotide sequence ID" value="NZ_FQZM01000003.1"/>
</dbReference>
<evidence type="ECO:0000256" key="3">
    <source>
        <dbReference type="ARBA" id="ARBA00023002"/>
    </source>
</evidence>
<dbReference type="Proteomes" id="UP000184529">
    <property type="component" value="Unassembled WGS sequence"/>
</dbReference>
<dbReference type="EMBL" id="FQZM01000003">
    <property type="protein sequence ID" value="SHI36668.1"/>
    <property type="molecule type" value="Genomic_DNA"/>
</dbReference>
<dbReference type="AlphaFoldDB" id="A0A1M6AK02"/>
<keyword evidence="4" id="KW-0408">Iron</keyword>
<dbReference type="STRING" id="1121432.SAMN02745219_00171"/>
<keyword evidence="1" id="KW-0349">Heme</keyword>
<dbReference type="InterPro" id="IPR006067">
    <property type="entry name" value="NO2/SO3_Rdtase_4Fe4S_dom"/>
</dbReference>
<evidence type="ECO:0000313" key="8">
    <source>
        <dbReference type="EMBL" id="SHI36668.1"/>
    </source>
</evidence>
<keyword evidence="3" id="KW-0560">Oxidoreductase</keyword>
<protein>
    <submittedName>
        <fullName evidence="8">Nitrite/Sulfite reductase ferredoxin-like half domain-containing protein</fullName>
    </submittedName>
</protein>
<feature type="domain" description="Nitrite/sulphite reductase 4Fe-4S" evidence="6">
    <location>
        <begin position="81"/>
        <end position="215"/>
    </location>
</feature>
<evidence type="ECO:0000256" key="5">
    <source>
        <dbReference type="ARBA" id="ARBA00023014"/>
    </source>
</evidence>
<dbReference type="SUPFAM" id="SSF56014">
    <property type="entry name" value="Nitrite and sulphite reductase 4Fe-4S domain-like"/>
    <property type="match status" value="1"/>
</dbReference>
<dbReference type="GO" id="GO:0016491">
    <property type="term" value="F:oxidoreductase activity"/>
    <property type="evidence" value="ECO:0007669"/>
    <property type="project" value="UniProtKB-KW"/>
</dbReference>
<dbReference type="PANTHER" id="PTHR43809">
    <property type="entry name" value="NITRITE REDUCTASE (NADH) LARGE SUBUNIT"/>
    <property type="match status" value="1"/>
</dbReference>
<gene>
    <name evidence="8" type="ORF">SAMN02745219_00171</name>
</gene>
<accession>A0A1M6AK02</accession>
<dbReference type="Gene3D" id="3.30.413.10">
    <property type="entry name" value="Sulfite Reductase Hemoprotein, domain 1"/>
    <property type="match status" value="1"/>
</dbReference>
<dbReference type="Pfam" id="PF03460">
    <property type="entry name" value="NIR_SIR_ferr"/>
    <property type="match status" value="1"/>
</dbReference>